<evidence type="ECO:0000313" key="3">
    <source>
        <dbReference type="EMBL" id="SQD92057.1"/>
    </source>
</evidence>
<organism evidence="3 4">
    <name type="scientific">Candidatus Bipolaricaulis anaerobius</name>
    <dbReference type="NCBI Taxonomy" id="2026885"/>
    <lineage>
        <taxon>Bacteria</taxon>
        <taxon>Candidatus Bipolaricaulota</taxon>
        <taxon>Candidatus Bipolaricaulia</taxon>
        <taxon>Candidatus Bipolaricaulales</taxon>
        <taxon>Candidatus Bipolaricaulaceae</taxon>
        <taxon>Candidatus Bipolaricaulis</taxon>
    </lineage>
</organism>
<feature type="chain" id="PRO_5015857246" evidence="2">
    <location>
        <begin position="20"/>
        <end position="115"/>
    </location>
</feature>
<keyword evidence="1" id="KW-0472">Membrane</keyword>
<feature type="signal peptide" evidence="2">
    <location>
        <begin position="1"/>
        <end position="19"/>
    </location>
</feature>
<dbReference type="Proteomes" id="UP000249818">
    <property type="component" value="Chromosome BARAN1"/>
</dbReference>
<evidence type="ECO:0000313" key="4">
    <source>
        <dbReference type="Proteomes" id="UP000249818"/>
    </source>
</evidence>
<dbReference type="KEGG" id="bana:BARAN1_0032"/>
<accession>A0A2X3K456</accession>
<reference evidence="4" key="1">
    <citation type="submission" date="2018-05" db="EMBL/GenBank/DDBJ databases">
        <authorList>
            <person name="Hao L."/>
        </authorList>
    </citation>
    <scope>NUCLEOTIDE SEQUENCE [LARGE SCALE GENOMIC DNA]</scope>
</reference>
<name>A0A2X3K456_9BACT</name>
<evidence type="ECO:0000256" key="1">
    <source>
        <dbReference type="SAM" id="Phobius"/>
    </source>
</evidence>
<keyword evidence="2" id="KW-0732">Signal</keyword>
<proteinExistence type="predicted"/>
<dbReference type="AlphaFoldDB" id="A0A2X3K456"/>
<keyword evidence="1" id="KW-0812">Transmembrane</keyword>
<feature type="transmembrane region" description="Helical" evidence="1">
    <location>
        <begin position="65"/>
        <end position="84"/>
    </location>
</feature>
<protein>
    <submittedName>
        <fullName evidence="3">Uncharacterized protein</fullName>
    </submittedName>
</protein>
<evidence type="ECO:0000256" key="2">
    <source>
        <dbReference type="SAM" id="SignalP"/>
    </source>
</evidence>
<sequence>MTRWLVLGLLLTVGVAGLAQDQETTKTVGDQLLTFIQSAADLLGKGLVELVNLVLPEGREVSSDLAQPLGYLGLITVILLLFGIIEAARKVIWIVVIVGWVLLVVRIILDALHVA</sequence>
<keyword evidence="4" id="KW-1185">Reference proteome</keyword>
<dbReference type="EMBL" id="LS483254">
    <property type="protein sequence ID" value="SQD92057.1"/>
    <property type="molecule type" value="Genomic_DNA"/>
</dbReference>
<feature type="transmembrane region" description="Helical" evidence="1">
    <location>
        <begin position="91"/>
        <end position="109"/>
    </location>
</feature>
<gene>
    <name evidence="3" type="ORF">BARAN1_0032</name>
</gene>
<keyword evidence="1" id="KW-1133">Transmembrane helix</keyword>